<dbReference type="PANTHER" id="PTHR23061">
    <property type="entry name" value="DNA POLYMERASE 2 ALPHA 70 KDA SUBUNIT"/>
    <property type="match status" value="1"/>
</dbReference>
<dbReference type="GO" id="GO:0005658">
    <property type="term" value="C:alpha DNA polymerase:primase complex"/>
    <property type="evidence" value="ECO:0007669"/>
    <property type="project" value="TreeGrafter"/>
</dbReference>
<dbReference type="InterPro" id="IPR016722">
    <property type="entry name" value="DNA_pol_alpha_bsu"/>
</dbReference>
<gene>
    <name evidence="4" type="ORF">LSALG_LOCUS9713</name>
</gene>
<evidence type="ECO:0000313" key="5">
    <source>
        <dbReference type="Proteomes" id="UP001177003"/>
    </source>
</evidence>
<evidence type="ECO:0000259" key="3">
    <source>
        <dbReference type="Pfam" id="PF22062"/>
    </source>
</evidence>
<protein>
    <recommendedName>
        <fullName evidence="3">DNA polymerase alpha subunit B OB domain-containing protein</fullName>
    </recommendedName>
</protein>
<dbReference type="EMBL" id="OX465077">
    <property type="protein sequence ID" value="CAI9269332.1"/>
    <property type="molecule type" value="Genomic_DNA"/>
</dbReference>
<dbReference type="Proteomes" id="UP001177003">
    <property type="component" value="Chromosome 1"/>
</dbReference>
<comment type="subcellular location">
    <subcellularLocation>
        <location evidence="1">Nucleus</location>
    </subcellularLocation>
</comment>
<dbReference type="AlphaFoldDB" id="A0AA35VTM6"/>
<sequence>MYWDDKYGTHGVSSEMRLKEKPIMLQSSVEHSGGQRVCLDLQKLDWFSLFPGHLLILLGPFIESEHPEIKKEALNRTYDDLFHLLSQRRDLLSSVPTPVGLSLALEAPSKSSMVPLALLPEIQMKLQNFSHPCLGNHQQYWCQEDKHQEDIILYITYRNIVKVPDILIVPSDLTHK</sequence>
<organism evidence="4 5">
    <name type="scientific">Lactuca saligna</name>
    <name type="common">Willowleaf lettuce</name>
    <dbReference type="NCBI Taxonomy" id="75948"/>
    <lineage>
        <taxon>Eukaryota</taxon>
        <taxon>Viridiplantae</taxon>
        <taxon>Streptophyta</taxon>
        <taxon>Embryophyta</taxon>
        <taxon>Tracheophyta</taxon>
        <taxon>Spermatophyta</taxon>
        <taxon>Magnoliopsida</taxon>
        <taxon>eudicotyledons</taxon>
        <taxon>Gunneridae</taxon>
        <taxon>Pentapetalae</taxon>
        <taxon>asterids</taxon>
        <taxon>campanulids</taxon>
        <taxon>Asterales</taxon>
        <taxon>Asteraceae</taxon>
        <taxon>Cichorioideae</taxon>
        <taxon>Cichorieae</taxon>
        <taxon>Lactucinae</taxon>
        <taxon>Lactuca</taxon>
    </lineage>
</organism>
<dbReference type="PANTHER" id="PTHR23061:SF12">
    <property type="entry name" value="DNA POLYMERASE ALPHA SUBUNIT B"/>
    <property type="match status" value="1"/>
</dbReference>
<name>A0AA35VTM6_LACSI</name>
<dbReference type="InterPro" id="IPR054300">
    <property type="entry name" value="OB_DPOA2"/>
</dbReference>
<evidence type="ECO:0000313" key="4">
    <source>
        <dbReference type="EMBL" id="CAI9269332.1"/>
    </source>
</evidence>
<evidence type="ECO:0000256" key="2">
    <source>
        <dbReference type="ARBA" id="ARBA00023242"/>
    </source>
</evidence>
<feature type="domain" description="DNA polymerase alpha subunit B OB" evidence="3">
    <location>
        <begin position="13"/>
        <end position="59"/>
    </location>
</feature>
<evidence type="ECO:0000256" key="1">
    <source>
        <dbReference type="ARBA" id="ARBA00004123"/>
    </source>
</evidence>
<keyword evidence="2" id="KW-0539">Nucleus</keyword>
<accession>A0AA35VTM6</accession>
<proteinExistence type="predicted"/>
<dbReference type="GO" id="GO:0006270">
    <property type="term" value="P:DNA replication initiation"/>
    <property type="evidence" value="ECO:0007669"/>
    <property type="project" value="TreeGrafter"/>
</dbReference>
<reference evidence="4" key="1">
    <citation type="submission" date="2023-04" db="EMBL/GenBank/DDBJ databases">
        <authorList>
            <person name="Vijverberg K."/>
            <person name="Xiong W."/>
            <person name="Schranz E."/>
        </authorList>
    </citation>
    <scope>NUCLEOTIDE SEQUENCE</scope>
</reference>
<dbReference type="Pfam" id="PF22062">
    <property type="entry name" value="OB_DPOA2"/>
    <property type="match status" value="1"/>
</dbReference>
<dbReference type="Gene3D" id="3.60.21.60">
    <property type="match status" value="1"/>
</dbReference>
<keyword evidence="5" id="KW-1185">Reference proteome</keyword>